<dbReference type="EMBL" id="BAAANC010000004">
    <property type="protein sequence ID" value="GAA1555469.1"/>
    <property type="molecule type" value="Genomic_DNA"/>
</dbReference>
<keyword evidence="3" id="KW-1185">Reference proteome</keyword>
<reference evidence="3" key="1">
    <citation type="journal article" date="2019" name="Int. J. Syst. Evol. Microbiol.">
        <title>The Global Catalogue of Microorganisms (GCM) 10K type strain sequencing project: providing services to taxonomists for standard genome sequencing and annotation.</title>
        <authorList>
            <consortium name="The Broad Institute Genomics Platform"/>
            <consortium name="The Broad Institute Genome Sequencing Center for Infectious Disease"/>
            <person name="Wu L."/>
            <person name="Ma J."/>
        </authorList>
    </citation>
    <scope>NUCLEOTIDE SEQUENCE [LARGE SCALE GENOMIC DNA]</scope>
    <source>
        <strain evidence="3">JCM 14303</strain>
    </source>
</reference>
<name>A0ABP4N4S6_9ACTN</name>
<keyword evidence="2" id="KW-0378">Hydrolase</keyword>
<evidence type="ECO:0000259" key="1">
    <source>
        <dbReference type="Pfam" id="PF14606"/>
    </source>
</evidence>
<dbReference type="InterPro" id="IPR013830">
    <property type="entry name" value="SGNH_hydro"/>
</dbReference>
<dbReference type="GO" id="GO:0016787">
    <property type="term" value="F:hydrolase activity"/>
    <property type="evidence" value="ECO:0007669"/>
    <property type="project" value="UniProtKB-KW"/>
</dbReference>
<dbReference type="Pfam" id="PF14606">
    <property type="entry name" value="Lipase_GDSL_3"/>
    <property type="match status" value="1"/>
</dbReference>
<evidence type="ECO:0000313" key="2">
    <source>
        <dbReference type="EMBL" id="GAA1555469.1"/>
    </source>
</evidence>
<accession>A0ABP4N4S6</accession>
<feature type="domain" description="SGNH hydrolase-type esterase" evidence="1">
    <location>
        <begin position="186"/>
        <end position="287"/>
    </location>
</feature>
<dbReference type="Gene3D" id="3.40.50.1110">
    <property type="entry name" value="SGNH hydrolase"/>
    <property type="match status" value="1"/>
</dbReference>
<dbReference type="SUPFAM" id="SSF52266">
    <property type="entry name" value="SGNH hydrolase"/>
    <property type="match status" value="1"/>
</dbReference>
<protein>
    <submittedName>
        <fullName evidence="2">SGNH/GDSL hydrolase family protein</fullName>
    </submittedName>
</protein>
<gene>
    <name evidence="2" type="ORF">GCM10009741_69900</name>
</gene>
<dbReference type="CDD" id="cd01844">
    <property type="entry name" value="SGNH_hydrolase_like_6"/>
    <property type="match status" value="1"/>
</dbReference>
<evidence type="ECO:0000313" key="3">
    <source>
        <dbReference type="Proteomes" id="UP001500363"/>
    </source>
</evidence>
<comment type="caution">
    <text evidence="2">The sequence shown here is derived from an EMBL/GenBank/DDBJ whole genome shotgun (WGS) entry which is preliminary data.</text>
</comment>
<dbReference type="InterPro" id="IPR036514">
    <property type="entry name" value="SGNH_hydro_sf"/>
</dbReference>
<dbReference type="Proteomes" id="UP001500363">
    <property type="component" value="Unassembled WGS sequence"/>
</dbReference>
<sequence length="398" mass="42286">MPEATTAGRLVGMPEWISTPITPELVRGAVELEQTPYGVLPHRLGALGRKQNVDGQLAMAEAQPSGVRLAFRSTATEIELDVLPTKIAYIGAPPRPDGVFDLLLDGQLAAQGTADGGNVLTIDLSTGTSEVTPGPVGSVKFSGLPATAKDVEIWLPHTESTQLVALRTDAPVEPAADLGRRTWLHHGSSISHGSNADSPTRTWPAVAARLAGVELTNLGFGGSALLDPFTARTMRDLPADVISIKLGINLVNADLMRLRALGPAVHNFLDILREGHPTTPLVVISSIYCPIQEHTPGPLAPDFADGKVAFKATGNPEEVAAGKLTLTVIRAELARITAARAADDPNLHYLDGLTLYGEADHADLPLPDRLHPDTATHQRIAERFVQHAFTEGPFNTRV</sequence>
<dbReference type="Gene3D" id="2.60.120.260">
    <property type="entry name" value="Galactose-binding domain-like"/>
    <property type="match status" value="1"/>
</dbReference>
<organism evidence="2 3">
    <name type="scientific">Kribbella lupini</name>
    <dbReference type="NCBI Taxonomy" id="291602"/>
    <lineage>
        <taxon>Bacteria</taxon>
        <taxon>Bacillati</taxon>
        <taxon>Actinomycetota</taxon>
        <taxon>Actinomycetes</taxon>
        <taxon>Propionibacteriales</taxon>
        <taxon>Kribbellaceae</taxon>
        <taxon>Kribbella</taxon>
    </lineage>
</organism>
<proteinExistence type="predicted"/>